<dbReference type="Proteomes" id="UP000005808">
    <property type="component" value="Unassembled WGS sequence"/>
</dbReference>
<dbReference type="Gene3D" id="3.30.300.250">
    <property type="match status" value="1"/>
</dbReference>
<dbReference type="PATRIC" id="fig|1127483.3.peg.7600"/>
<name>H1SGU5_9BURK</name>
<evidence type="ECO:0000313" key="1">
    <source>
        <dbReference type="EMBL" id="EHP38270.1"/>
    </source>
</evidence>
<comment type="caution">
    <text evidence="1">The sequence shown here is derived from an EMBL/GenBank/DDBJ whole genome shotgun (WGS) entry which is preliminary data.</text>
</comment>
<proteinExistence type="predicted"/>
<protein>
    <submittedName>
        <fullName evidence="1">Uncharacterized protein</fullName>
    </submittedName>
</protein>
<reference evidence="1 2" key="1">
    <citation type="journal article" date="2012" name="J. Bacteriol.">
        <title>De Novo Genome Project of Cupriavidus basilensis OR16.</title>
        <authorList>
            <person name="Cserhati M."/>
            <person name="Kriszt B."/>
            <person name="Szoboszlay S."/>
            <person name="Toth A."/>
            <person name="Szabo I."/>
            <person name="Tancsics A."/>
            <person name="Nagy I."/>
            <person name="Horvath B."/>
            <person name="Nagy I."/>
            <person name="Kukolya J."/>
        </authorList>
    </citation>
    <scope>NUCLEOTIDE SEQUENCE [LARGE SCALE GENOMIC DNA]</scope>
    <source>
        <strain evidence="1 2">OR16</strain>
    </source>
</reference>
<sequence length="206" mass="21868">MPPHADWLPGDITVRLVRWRPPLLPVSYFSMRDFPFAVRTGLAPLGFLVVTGLAPAAPAQTNAPASLSKLARLLLGTVDGRSTGMSGVTRLTGGLASSDTELNTACQELTRAGPFTLDAATRLEGCSVSPGKRVQFHLNLVGVDATREGTMAFMASARPVLERGICRNPDVPVLGQLGVTLNYRYSGIANRPLGDVTITPDRCGLK</sequence>
<gene>
    <name evidence="1" type="ORF">OR16_38172</name>
</gene>
<dbReference type="EMBL" id="AHJE01000136">
    <property type="protein sequence ID" value="EHP38270.1"/>
    <property type="molecule type" value="Genomic_DNA"/>
</dbReference>
<accession>H1SGU5</accession>
<organism evidence="1 2">
    <name type="scientific">Cupriavidus basilensis OR16</name>
    <dbReference type="NCBI Taxonomy" id="1127483"/>
    <lineage>
        <taxon>Bacteria</taxon>
        <taxon>Pseudomonadati</taxon>
        <taxon>Pseudomonadota</taxon>
        <taxon>Betaproteobacteria</taxon>
        <taxon>Burkholderiales</taxon>
        <taxon>Burkholderiaceae</taxon>
        <taxon>Cupriavidus</taxon>
    </lineage>
</organism>
<evidence type="ECO:0000313" key="2">
    <source>
        <dbReference type="Proteomes" id="UP000005808"/>
    </source>
</evidence>
<dbReference type="AlphaFoldDB" id="H1SGU5"/>